<organism evidence="1 2">
    <name type="scientific">Lignipirellula cremea</name>
    <dbReference type="NCBI Taxonomy" id="2528010"/>
    <lineage>
        <taxon>Bacteria</taxon>
        <taxon>Pseudomonadati</taxon>
        <taxon>Planctomycetota</taxon>
        <taxon>Planctomycetia</taxon>
        <taxon>Pirellulales</taxon>
        <taxon>Pirellulaceae</taxon>
        <taxon>Lignipirellula</taxon>
    </lineage>
</organism>
<reference evidence="1 2" key="1">
    <citation type="submission" date="2019-02" db="EMBL/GenBank/DDBJ databases">
        <title>Deep-cultivation of Planctomycetes and their phenomic and genomic characterization uncovers novel biology.</title>
        <authorList>
            <person name="Wiegand S."/>
            <person name="Jogler M."/>
            <person name="Boedeker C."/>
            <person name="Pinto D."/>
            <person name="Vollmers J."/>
            <person name="Rivas-Marin E."/>
            <person name="Kohn T."/>
            <person name="Peeters S.H."/>
            <person name="Heuer A."/>
            <person name="Rast P."/>
            <person name="Oberbeckmann S."/>
            <person name="Bunk B."/>
            <person name="Jeske O."/>
            <person name="Meyerdierks A."/>
            <person name="Storesund J.E."/>
            <person name="Kallscheuer N."/>
            <person name="Luecker S."/>
            <person name="Lage O.M."/>
            <person name="Pohl T."/>
            <person name="Merkel B.J."/>
            <person name="Hornburger P."/>
            <person name="Mueller R.-W."/>
            <person name="Bruemmer F."/>
            <person name="Labrenz M."/>
            <person name="Spormann A.M."/>
            <person name="Op den Camp H."/>
            <person name="Overmann J."/>
            <person name="Amann R."/>
            <person name="Jetten M.S.M."/>
            <person name="Mascher T."/>
            <person name="Medema M.H."/>
            <person name="Devos D.P."/>
            <person name="Kaster A.-K."/>
            <person name="Ovreas L."/>
            <person name="Rohde M."/>
            <person name="Galperin M.Y."/>
            <person name="Jogler C."/>
        </authorList>
    </citation>
    <scope>NUCLEOTIDE SEQUENCE [LARGE SCALE GENOMIC DNA]</scope>
    <source>
        <strain evidence="1 2">Pla85_3_4</strain>
    </source>
</reference>
<protein>
    <submittedName>
        <fullName evidence="1">Uncharacterized protein</fullName>
    </submittedName>
</protein>
<evidence type="ECO:0000313" key="1">
    <source>
        <dbReference type="EMBL" id="QDU94125.1"/>
    </source>
</evidence>
<dbReference type="KEGG" id="lcre:Pla8534_19110"/>
<gene>
    <name evidence="1" type="ORF">Pla8534_19110</name>
</gene>
<name>A0A518DQK4_9BACT</name>
<proteinExistence type="predicted"/>
<dbReference type="AlphaFoldDB" id="A0A518DQK4"/>
<dbReference type="Proteomes" id="UP000317648">
    <property type="component" value="Chromosome"/>
</dbReference>
<evidence type="ECO:0000313" key="2">
    <source>
        <dbReference type="Proteomes" id="UP000317648"/>
    </source>
</evidence>
<dbReference type="RefSeq" id="WP_145051981.1">
    <property type="nucleotide sequence ID" value="NZ_CP036433.1"/>
</dbReference>
<sequence>MKPIFYRADTEYQVLGSKNEWIRVGETDLGRIVSQNELVIEYERMEVNDFVRRIDNEGLVELLIHELDVEAERAGSVDVDWVNEGF</sequence>
<accession>A0A518DQK4</accession>
<keyword evidence="2" id="KW-1185">Reference proteome</keyword>
<dbReference type="EMBL" id="CP036433">
    <property type="protein sequence ID" value="QDU94125.1"/>
    <property type="molecule type" value="Genomic_DNA"/>
</dbReference>